<protein>
    <submittedName>
        <fullName evidence="2">Uncharacterized protein</fullName>
    </submittedName>
</protein>
<reference evidence="2 3" key="1">
    <citation type="submission" date="2021-06" db="EMBL/GenBank/DDBJ databases">
        <title>Caerostris extrusa draft genome.</title>
        <authorList>
            <person name="Kono N."/>
            <person name="Arakawa K."/>
        </authorList>
    </citation>
    <scope>NUCLEOTIDE SEQUENCE [LARGE SCALE GENOMIC DNA]</scope>
</reference>
<keyword evidence="3" id="KW-1185">Reference proteome</keyword>
<evidence type="ECO:0000313" key="3">
    <source>
        <dbReference type="Proteomes" id="UP001054945"/>
    </source>
</evidence>
<dbReference type="AlphaFoldDB" id="A0AAV4RW03"/>
<feature type="region of interest" description="Disordered" evidence="1">
    <location>
        <begin position="1"/>
        <end position="31"/>
    </location>
</feature>
<dbReference type="Proteomes" id="UP001054945">
    <property type="component" value="Unassembled WGS sequence"/>
</dbReference>
<sequence length="146" mass="16271">MQKLFPLTSTSPVSKRLETKRSKPPFPGDYPTDVNKKITTVHLSKLASVPSSVVGSYPYGKNGSPHAKYRFSEIAVHEDLCKDWKNRGPFMILKGGPPSCEDRCSKISLFFQCTCSSNFCSSSPAMKLNLVLLRWKNGRKKSGCHD</sequence>
<proteinExistence type="predicted"/>
<dbReference type="EMBL" id="BPLR01008564">
    <property type="protein sequence ID" value="GIY25615.1"/>
    <property type="molecule type" value="Genomic_DNA"/>
</dbReference>
<evidence type="ECO:0000313" key="2">
    <source>
        <dbReference type="EMBL" id="GIY25615.1"/>
    </source>
</evidence>
<organism evidence="2 3">
    <name type="scientific">Caerostris extrusa</name>
    <name type="common">Bark spider</name>
    <name type="synonym">Caerostris bankana</name>
    <dbReference type="NCBI Taxonomy" id="172846"/>
    <lineage>
        <taxon>Eukaryota</taxon>
        <taxon>Metazoa</taxon>
        <taxon>Ecdysozoa</taxon>
        <taxon>Arthropoda</taxon>
        <taxon>Chelicerata</taxon>
        <taxon>Arachnida</taxon>
        <taxon>Araneae</taxon>
        <taxon>Araneomorphae</taxon>
        <taxon>Entelegynae</taxon>
        <taxon>Araneoidea</taxon>
        <taxon>Araneidae</taxon>
        <taxon>Caerostris</taxon>
    </lineage>
</organism>
<evidence type="ECO:0000256" key="1">
    <source>
        <dbReference type="SAM" id="MobiDB-lite"/>
    </source>
</evidence>
<gene>
    <name evidence="2" type="ORF">CEXT_482841</name>
</gene>
<name>A0AAV4RW03_CAEEX</name>
<comment type="caution">
    <text evidence="2">The sequence shown here is derived from an EMBL/GenBank/DDBJ whole genome shotgun (WGS) entry which is preliminary data.</text>
</comment>
<accession>A0AAV4RW03</accession>